<dbReference type="Proteomes" id="UP000035721">
    <property type="component" value="Unassembled WGS sequence"/>
</dbReference>
<accession>A0A077M6D0</accession>
<evidence type="ECO:0000313" key="3">
    <source>
        <dbReference type="Proteomes" id="UP000035721"/>
    </source>
</evidence>
<protein>
    <submittedName>
        <fullName evidence="2">Uncharacterized protein</fullName>
    </submittedName>
</protein>
<dbReference type="STRING" id="1194083.BN12_530028"/>
<feature type="region of interest" description="Disordered" evidence="1">
    <location>
        <begin position="1"/>
        <end position="21"/>
    </location>
</feature>
<reference evidence="2 3" key="1">
    <citation type="journal article" date="2013" name="ISME J.">
        <title>A metabolic model for members of the genus Tetrasphaera involved in enhanced biological phosphorus removal.</title>
        <authorList>
            <person name="Kristiansen R."/>
            <person name="Nguyen H.T.T."/>
            <person name="Saunders A.M."/>
            <person name="Nielsen J.L."/>
            <person name="Wimmer R."/>
            <person name="Le V.Q."/>
            <person name="McIlroy S.J."/>
            <person name="Petrovski S."/>
            <person name="Seviour R.J."/>
            <person name="Calteau A."/>
            <person name="Nielsen K.L."/>
            <person name="Nielsen P.H."/>
        </authorList>
    </citation>
    <scope>NUCLEOTIDE SEQUENCE [LARGE SCALE GENOMIC DNA]</scope>
    <source>
        <strain evidence="2 3">T1-X7</strain>
    </source>
</reference>
<keyword evidence="3" id="KW-1185">Reference proteome</keyword>
<sequence>MPVTLTPQQIRTPAADPDEKPQWIRTEISHIRWYTSVVLHLAHHNQVTIPSQHPD</sequence>
<gene>
    <name evidence="2" type="ORF">BN12_530028</name>
</gene>
<organism evidence="2 3">
    <name type="scientific">Nostocoides japonicum T1-X7</name>
    <dbReference type="NCBI Taxonomy" id="1194083"/>
    <lineage>
        <taxon>Bacteria</taxon>
        <taxon>Bacillati</taxon>
        <taxon>Actinomycetota</taxon>
        <taxon>Actinomycetes</taxon>
        <taxon>Micrococcales</taxon>
        <taxon>Intrasporangiaceae</taxon>
        <taxon>Nostocoides</taxon>
    </lineage>
</organism>
<comment type="caution">
    <text evidence="2">The sequence shown here is derived from an EMBL/GenBank/DDBJ whole genome shotgun (WGS) entry which is preliminary data.</text>
</comment>
<dbReference type="AlphaFoldDB" id="A0A077M6D0"/>
<name>A0A077M6D0_9MICO</name>
<dbReference type="EMBL" id="CAJB01000385">
    <property type="protein sequence ID" value="CCH79694.1"/>
    <property type="molecule type" value="Genomic_DNA"/>
</dbReference>
<feature type="compositionally biased region" description="Polar residues" evidence="1">
    <location>
        <begin position="1"/>
        <end position="11"/>
    </location>
</feature>
<evidence type="ECO:0000256" key="1">
    <source>
        <dbReference type="SAM" id="MobiDB-lite"/>
    </source>
</evidence>
<proteinExistence type="predicted"/>
<evidence type="ECO:0000313" key="2">
    <source>
        <dbReference type="EMBL" id="CCH79694.1"/>
    </source>
</evidence>